<organism evidence="1 2">
    <name type="scientific">Actinomadura gamaensis</name>
    <dbReference type="NCBI Taxonomy" id="1763541"/>
    <lineage>
        <taxon>Bacteria</taxon>
        <taxon>Bacillati</taxon>
        <taxon>Actinomycetota</taxon>
        <taxon>Actinomycetes</taxon>
        <taxon>Streptosporangiales</taxon>
        <taxon>Thermomonosporaceae</taxon>
        <taxon>Actinomadura</taxon>
    </lineage>
</organism>
<dbReference type="RefSeq" id="WP_378263339.1">
    <property type="nucleotide sequence ID" value="NZ_JBHSIT010000014.1"/>
</dbReference>
<proteinExistence type="predicted"/>
<name>A0ABV9UAI1_9ACTN</name>
<accession>A0ABV9UAI1</accession>
<evidence type="ECO:0000313" key="2">
    <source>
        <dbReference type="Proteomes" id="UP001595872"/>
    </source>
</evidence>
<sequence>MLRIASFLLKASERTANLCRLSGIEDRCRRSIRELQLAGVVPRPFDIDEMVGRLAMHRRRPVRLEEIEAEKASRFLLCGLLVQTVTSDHIMFARGTTPLHREHIIAHEIGHIIFEHGEGVSSIDLGMTLLPDVDPRLIKRMLGRFAYSSTEEREAETFASLLVEGARRLPSHTETSQRRPAPAIAQVEQAWGDMRRLLP</sequence>
<comment type="caution">
    <text evidence="1">The sequence shown here is derived from an EMBL/GenBank/DDBJ whole genome shotgun (WGS) entry which is preliminary data.</text>
</comment>
<keyword evidence="2" id="KW-1185">Reference proteome</keyword>
<gene>
    <name evidence="1" type="ORF">ACFPCY_36905</name>
</gene>
<evidence type="ECO:0008006" key="3">
    <source>
        <dbReference type="Google" id="ProtNLM"/>
    </source>
</evidence>
<dbReference type="EMBL" id="JBHSIT010000014">
    <property type="protein sequence ID" value="MFC4912928.1"/>
    <property type="molecule type" value="Genomic_DNA"/>
</dbReference>
<evidence type="ECO:0000313" key="1">
    <source>
        <dbReference type="EMBL" id="MFC4912928.1"/>
    </source>
</evidence>
<dbReference type="Proteomes" id="UP001595872">
    <property type="component" value="Unassembled WGS sequence"/>
</dbReference>
<reference evidence="2" key="1">
    <citation type="journal article" date="2019" name="Int. J. Syst. Evol. Microbiol.">
        <title>The Global Catalogue of Microorganisms (GCM) 10K type strain sequencing project: providing services to taxonomists for standard genome sequencing and annotation.</title>
        <authorList>
            <consortium name="The Broad Institute Genomics Platform"/>
            <consortium name="The Broad Institute Genome Sequencing Center for Infectious Disease"/>
            <person name="Wu L."/>
            <person name="Ma J."/>
        </authorList>
    </citation>
    <scope>NUCLEOTIDE SEQUENCE [LARGE SCALE GENOMIC DNA]</scope>
    <source>
        <strain evidence="2">KLKA75</strain>
    </source>
</reference>
<protein>
    <recommendedName>
        <fullName evidence="3">IrrE N-terminal-like domain-containing protein</fullName>
    </recommendedName>
</protein>